<keyword evidence="1" id="KW-0812">Transmembrane</keyword>
<dbReference type="Proteomes" id="UP001458880">
    <property type="component" value="Unassembled WGS sequence"/>
</dbReference>
<dbReference type="Pfam" id="PF00027">
    <property type="entry name" value="cNMP_binding"/>
    <property type="match status" value="2"/>
</dbReference>
<feature type="domain" description="Cyclic nucleotide-binding" evidence="2">
    <location>
        <begin position="953"/>
        <end position="1057"/>
    </location>
</feature>
<feature type="transmembrane region" description="Helical" evidence="1">
    <location>
        <begin position="825"/>
        <end position="847"/>
    </location>
</feature>
<evidence type="ECO:0000259" key="2">
    <source>
        <dbReference type="PROSITE" id="PS50042"/>
    </source>
</evidence>
<keyword evidence="4" id="KW-1185">Reference proteome</keyword>
<evidence type="ECO:0000256" key="1">
    <source>
        <dbReference type="SAM" id="Phobius"/>
    </source>
</evidence>
<gene>
    <name evidence="3" type="ORF">QE152_g9881</name>
</gene>
<keyword evidence="1" id="KW-1133">Transmembrane helix</keyword>
<evidence type="ECO:0000313" key="4">
    <source>
        <dbReference type="Proteomes" id="UP001458880"/>
    </source>
</evidence>
<accession>A0AAW1LX55</accession>
<feature type="domain" description="Cyclic nucleotide-binding" evidence="2">
    <location>
        <begin position="375"/>
        <end position="493"/>
    </location>
</feature>
<dbReference type="EMBL" id="JASPKY010000087">
    <property type="protein sequence ID" value="KAK9738364.1"/>
    <property type="molecule type" value="Genomic_DNA"/>
</dbReference>
<dbReference type="Gene3D" id="1.10.287.630">
    <property type="entry name" value="Helix hairpin bin"/>
    <property type="match status" value="1"/>
</dbReference>
<dbReference type="GO" id="GO:0098855">
    <property type="term" value="C:HCN channel complex"/>
    <property type="evidence" value="ECO:0007669"/>
    <property type="project" value="TreeGrafter"/>
</dbReference>
<dbReference type="AlphaFoldDB" id="A0AAW1LX55"/>
<evidence type="ECO:0000313" key="3">
    <source>
        <dbReference type="EMBL" id="KAK9738364.1"/>
    </source>
</evidence>
<dbReference type="GO" id="GO:0003254">
    <property type="term" value="P:regulation of membrane depolarization"/>
    <property type="evidence" value="ECO:0007669"/>
    <property type="project" value="TreeGrafter"/>
</dbReference>
<sequence>MATTELGPDIVKSKEFHISIKASSHDSHIDDELDDTMIEIEQNTWENIVYLPFGQNWNYLIVSTTIFNFGMNCMNIVYMLSAESYVPTVLYYFFETIYLIHTIAQLIHKKATILRKRRYFQAVSTPILSLNILSLFPFFEIYFLLNVYTWHYVPPVDKTRLKVGLRLLPVFIYCAGKKRDVGVQQIVVVVLNQILLMSLIVTILSCAWYQFKDVTDPSTVEGNWVFYLREYQYQKNNTVHWMIICVHIISSYFAHNALGPVYGVTTNEKIFALVVIFCGFFLFFMIFFGELTAAYIQSYWHHYEYTARLKKIVYLLNDWRVDKEVQKKTIEYYTVFWERRLGMKDMPVAFEMLPISMRKDVTMDLFWDCFRHSHIFQNTSMAVKRSISIVMKNEFLLPGDYLIRTGQLKTKMVYVVSGVVQVLTDEDNESPVLSFSSGTLLGETCCLRAIVSQANIKCATYCELHTLHMVDLYRVLNNNTDMIRYFVQCAAARVEDAKKVREEIAVIRRNLGLESDDTCILRLKKQWRLVSNLVTHKNHDETAWKKLDRTFNSQFLDLMVLSQEVELKVQAICLSSKCPPVMDPNSSFRVFCQYIIIITTCIQFVLTPFAVFFARSVQRNVKNIAFVLDLCYYLDIYIQLSTAVKLKDQLISNPRDILFYRLKQISFIVDIFSTIPYANLVDFFITSDYAIYGGLPRIIKIYKIFVLISEKEKNLWTNNVYMKFIKYFEKEKNLWTNNVYMKFIKYFILSLICLYCSTCILFVISCSSDGCKPHSWFNVSGYNIHNTTAFDNFAISYLYATALFLRHAITKTTGYLLMDITMPTLIMLLGYFMYCFLMAELTTLAVLQVKKVMLLGYFMYCFLMAELTTLAVLQVKKVYAHQDEMQVMKSIMERRLVGADLYTRFVNILDFNWHYNEGAEIQGANGIFNDGSEKLKTEIINERIATVLRMVPLFDVLSEDLIRCISMNMRVTILPAGTPLVEHGATVLTVYVVLRGYCSMRSHLPGDRERRVVITLKKGDILAPIEMLHRLYSVSSIMSLTAVEIMQMPYDVFKDILRSHRAEYQFIQKTLEEHLHVYHNLLQKTSCRLPVLKSLKPALGKTDAFEYKVITRKERIGRDEYLKPFQEIEWSCVRYLMLRTTVNPKSKGFLCWEIARTITILTDVVATLLSIYILRDYAYYTDIAVTMSRYPARLRLLHGHRSDHVESCSRS</sequence>
<dbReference type="InterPro" id="IPR051413">
    <property type="entry name" value="K/Na_HCN_channel"/>
</dbReference>
<proteinExistence type="predicted"/>
<protein>
    <submittedName>
        <fullName evidence="3">Cyclic nucleotide-binding domain</fullName>
    </submittedName>
</protein>
<feature type="transmembrane region" description="Helical" evidence="1">
    <location>
        <begin position="239"/>
        <end position="258"/>
    </location>
</feature>
<dbReference type="PROSITE" id="PS50042">
    <property type="entry name" value="CNMP_BINDING_3"/>
    <property type="match status" value="2"/>
</dbReference>
<reference evidence="3 4" key="1">
    <citation type="journal article" date="2024" name="BMC Genomics">
        <title>De novo assembly and annotation of Popillia japonica's genome with initial clues to its potential as an invasive pest.</title>
        <authorList>
            <person name="Cucini C."/>
            <person name="Boschi S."/>
            <person name="Funari R."/>
            <person name="Cardaioli E."/>
            <person name="Iannotti N."/>
            <person name="Marturano G."/>
            <person name="Paoli F."/>
            <person name="Bruttini M."/>
            <person name="Carapelli A."/>
            <person name="Frati F."/>
            <person name="Nardi F."/>
        </authorList>
    </citation>
    <scope>NUCLEOTIDE SEQUENCE [LARGE SCALE GENOMIC DNA]</scope>
    <source>
        <strain evidence="3">DMR45628</strain>
    </source>
</reference>
<dbReference type="GO" id="GO:0005249">
    <property type="term" value="F:voltage-gated potassium channel activity"/>
    <property type="evidence" value="ECO:0007669"/>
    <property type="project" value="TreeGrafter"/>
</dbReference>
<feature type="transmembrane region" description="Helical" evidence="1">
    <location>
        <begin position="594"/>
        <end position="614"/>
    </location>
</feature>
<feature type="transmembrane region" description="Helical" evidence="1">
    <location>
        <begin position="119"/>
        <end position="139"/>
    </location>
</feature>
<dbReference type="InterPro" id="IPR000595">
    <property type="entry name" value="cNMP-bd_dom"/>
</dbReference>
<feature type="transmembrane region" description="Helical" evidence="1">
    <location>
        <begin position="743"/>
        <end position="764"/>
    </location>
</feature>
<dbReference type="PANTHER" id="PTHR45689:SF5">
    <property type="entry name" value="I[[H]] CHANNEL, ISOFORM E"/>
    <property type="match status" value="1"/>
</dbReference>
<organism evidence="3 4">
    <name type="scientific">Popillia japonica</name>
    <name type="common">Japanese beetle</name>
    <dbReference type="NCBI Taxonomy" id="7064"/>
    <lineage>
        <taxon>Eukaryota</taxon>
        <taxon>Metazoa</taxon>
        <taxon>Ecdysozoa</taxon>
        <taxon>Arthropoda</taxon>
        <taxon>Hexapoda</taxon>
        <taxon>Insecta</taxon>
        <taxon>Pterygota</taxon>
        <taxon>Neoptera</taxon>
        <taxon>Endopterygota</taxon>
        <taxon>Coleoptera</taxon>
        <taxon>Polyphaga</taxon>
        <taxon>Scarabaeiformia</taxon>
        <taxon>Scarabaeidae</taxon>
        <taxon>Rutelinae</taxon>
        <taxon>Popillia</taxon>
    </lineage>
</organism>
<dbReference type="CDD" id="cd00038">
    <property type="entry name" value="CAP_ED"/>
    <property type="match status" value="1"/>
</dbReference>
<dbReference type="InterPro" id="IPR014710">
    <property type="entry name" value="RmlC-like_jellyroll"/>
</dbReference>
<dbReference type="PANTHER" id="PTHR45689">
    <property type="entry name" value="I[[H]] CHANNEL, ISOFORM E"/>
    <property type="match status" value="1"/>
</dbReference>
<feature type="transmembrane region" description="Helical" evidence="1">
    <location>
        <begin position="853"/>
        <end position="873"/>
    </location>
</feature>
<dbReference type="SMART" id="SM00100">
    <property type="entry name" value="cNMP"/>
    <property type="match status" value="2"/>
</dbReference>
<dbReference type="InterPro" id="IPR018490">
    <property type="entry name" value="cNMP-bd_dom_sf"/>
</dbReference>
<feature type="transmembrane region" description="Helical" evidence="1">
    <location>
        <begin position="89"/>
        <end position="107"/>
    </location>
</feature>
<keyword evidence="1" id="KW-0472">Membrane</keyword>
<feature type="transmembrane region" description="Helical" evidence="1">
    <location>
        <begin position="57"/>
        <end position="77"/>
    </location>
</feature>
<feature type="transmembrane region" description="Helical" evidence="1">
    <location>
        <begin position="270"/>
        <end position="289"/>
    </location>
</feature>
<dbReference type="Gene3D" id="2.60.120.10">
    <property type="entry name" value="Jelly Rolls"/>
    <property type="match status" value="2"/>
</dbReference>
<comment type="caution">
    <text evidence="3">The sequence shown here is derived from an EMBL/GenBank/DDBJ whole genome shotgun (WGS) entry which is preliminary data.</text>
</comment>
<feature type="transmembrane region" description="Helical" evidence="1">
    <location>
        <begin position="784"/>
        <end position="805"/>
    </location>
</feature>
<dbReference type="SUPFAM" id="SSF51206">
    <property type="entry name" value="cAMP-binding domain-like"/>
    <property type="match status" value="2"/>
</dbReference>
<feature type="transmembrane region" description="Helical" evidence="1">
    <location>
        <begin position="188"/>
        <end position="211"/>
    </location>
</feature>
<dbReference type="GO" id="GO:0035725">
    <property type="term" value="P:sodium ion transmembrane transport"/>
    <property type="evidence" value="ECO:0007669"/>
    <property type="project" value="TreeGrafter"/>
</dbReference>
<name>A0AAW1LX55_POPJA</name>